<evidence type="ECO:0000313" key="5">
    <source>
        <dbReference type="EMBL" id="CAF4955789.1"/>
    </source>
</evidence>
<evidence type="ECO:0000313" key="4">
    <source>
        <dbReference type="EMBL" id="CAF4682495.1"/>
    </source>
</evidence>
<dbReference type="EMBL" id="CAJOBQ010007428">
    <property type="protein sequence ID" value="CAF4682495.1"/>
    <property type="molecule type" value="Genomic_DNA"/>
</dbReference>
<evidence type="ECO:0000313" key="2">
    <source>
        <dbReference type="EMBL" id="CAF3336384.1"/>
    </source>
</evidence>
<dbReference type="AlphaFoldDB" id="A0A818DBZ0"/>
<dbReference type="Proteomes" id="UP000663848">
    <property type="component" value="Unassembled WGS sequence"/>
</dbReference>
<sequence length="86" mass="9629">PEIPIHKPPVHRFLPSESDDGTDEIGSFLDPKYQHIESLLNDITDSNIATPNTVDPRRIETQFTCAGSIPKSAYDHKSNGQEKTRI</sequence>
<dbReference type="EMBL" id="CAJOBR010023631">
    <property type="protein sequence ID" value="CAF4955789.1"/>
    <property type="molecule type" value="Genomic_DNA"/>
</dbReference>
<comment type="caution">
    <text evidence="3">The sequence shown here is derived from an EMBL/GenBank/DDBJ whole genome shotgun (WGS) entry which is preliminary data.</text>
</comment>
<dbReference type="Proteomes" id="UP000663862">
    <property type="component" value="Unassembled WGS sequence"/>
</dbReference>
<accession>A0A818DBZ0</accession>
<feature type="region of interest" description="Disordered" evidence="1">
    <location>
        <begin position="1"/>
        <end position="28"/>
    </location>
</feature>
<evidence type="ECO:0000313" key="6">
    <source>
        <dbReference type="Proteomes" id="UP000663869"/>
    </source>
</evidence>
<evidence type="ECO:0000256" key="1">
    <source>
        <dbReference type="SAM" id="MobiDB-lite"/>
    </source>
</evidence>
<gene>
    <name evidence="3" type="ORF">FME351_LOCUS12595</name>
    <name evidence="2" type="ORF">GRG538_LOCUS4203</name>
    <name evidence="5" type="ORF">QYT958_LOCUS33861</name>
    <name evidence="4" type="ORF">TSG867_LOCUS32449</name>
</gene>
<name>A0A818DBZ0_9BILA</name>
<protein>
    <submittedName>
        <fullName evidence="3">Uncharacterized protein</fullName>
    </submittedName>
</protein>
<dbReference type="EMBL" id="CAJNYU010001454">
    <property type="protein sequence ID" value="CAF3440367.1"/>
    <property type="molecule type" value="Genomic_DNA"/>
</dbReference>
<organism evidence="3 6">
    <name type="scientific">Rotaria socialis</name>
    <dbReference type="NCBI Taxonomy" id="392032"/>
    <lineage>
        <taxon>Eukaryota</taxon>
        <taxon>Metazoa</taxon>
        <taxon>Spiralia</taxon>
        <taxon>Gnathifera</taxon>
        <taxon>Rotifera</taxon>
        <taxon>Eurotatoria</taxon>
        <taxon>Bdelloidea</taxon>
        <taxon>Philodinida</taxon>
        <taxon>Philodinidae</taxon>
        <taxon>Rotaria</taxon>
    </lineage>
</organism>
<dbReference type="Proteomes" id="UP000663872">
    <property type="component" value="Unassembled WGS sequence"/>
</dbReference>
<feature type="non-terminal residue" evidence="3">
    <location>
        <position position="1"/>
    </location>
</feature>
<evidence type="ECO:0000313" key="3">
    <source>
        <dbReference type="EMBL" id="CAF3440367.1"/>
    </source>
</evidence>
<proteinExistence type="predicted"/>
<reference evidence="3" key="1">
    <citation type="submission" date="2021-02" db="EMBL/GenBank/DDBJ databases">
        <authorList>
            <person name="Nowell W R."/>
        </authorList>
    </citation>
    <scope>NUCLEOTIDE SEQUENCE</scope>
</reference>
<dbReference type="EMBL" id="CAJNYT010000166">
    <property type="protein sequence ID" value="CAF3336384.1"/>
    <property type="molecule type" value="Genomic_DNA"/>
</dbReference>
<dbReference type="Proteomes" id="UP000663869">
    <property type="component" value="Unassembled WGS sequence"/>
</dbReference>